<keyword evidence="7 11" id="KW-1133">Transmembrane helix</keyword>
<keyword evidence="5" id="KW-0997">Cell inner membrane</keyword>
<keyword evidence="14" id="KW-1185">Reference proteome</keyword>
<evidence type="ECO:0000256" key="3">
    <source>
        <dbReference type="ARBA" id="ARBA00022475"/>
    </source>
</evidence>
<evidence type="ECO:0000256" key="10">
    <source>
        <dbReference type="ARBA" id="ARBA00030775"/>
    </source>
</evidence>
<dbReference type="PROSITE" id="PS00409">
    <property type="entry name" value="PROKAR_NTER_METHYL"/>
    <property type="match status" value="1"/>
</dbReference>
<keyword evidence="6 11" id="KW-0812">Transmembrane</keyword>
<dbReference type="Gene3D" id="3.55.40.10">
    <property type="entry name" value="minor pseudopilin epsh domain"/>
    <property type="match status" value="1"/>
</dbReference>
<dbReference type="InterPro" id="IPR022346">
    <property type="entry name" value="T2SS_GspH"/>
</dbReference>
<feature type="transmembrane region" description="Helical" evidence="11">
    <location>
        <begin position="25"/>
        <end position="48"/>
    </location>
</feature>
<evidence type="ECO:0000313" key="13">
    <source>
        <dbReference type="EMBL" id="MBY8823023.1"/>
    </source>
</evidence>
<dbReference type="EMBL" id="JAINVV010000004">
    <property type="protein sequence ID" value="MBY8823023.1"/>
    <property type="molecule type" value="Genomic_DNA"/>
</dbReference>
<dbReference type="InterPro" id="IPR012902">
    <property type="entry name" value="N_methyl_site"/>
</dbReference>
<evidence type="ECO:0000256" key="6">
    <source>
        <dbReference type="ARBA" id="ARBA00022692"/>
    </source>
</evidence>
<protein>
    <recommendedName>
        <fullName evidence="2">Type II secretion system protein H</fullName>
    </recommendedName>
    <alternativeName>
        <fullName evidence="10">General secretion pathway protein H</fullName>
    </alternativeName>
</protein>
<evidence type="ECO:0000256" key="2">
    <source>
        <dbReference type="ARBA" id="ARBA00021549"/>
    </source>
</evidence>
<dbReference type="PRINTS" id="PR00885">
    <property type="entry name" value="BCTERIALGSPH"/>
</dbReference>
<gene>
    <name evidence="13" type="ORF">K7G82_12015</name>
</gene>
<evidence type="ECO:0000256" key="5">
    <source>
        <dbReference type="ARBA" id="ARBA00022519"/>
    </source>
</evidence>
<sequence length="165" mass="17602">MPISATGAEAEQGFGSVWRSAEHGFTLVELMIVIAIIGAMSAIVMLTLPDPRGRLVDAAETFAARVRIARDGAVVDGRETSLTMDPLGYGFEQRSRGAWRPVPLRELRRAEWGQGIGVAIGRDARKTVSFDSTGLPSEAVTVTLRREGEQVAVAIGQDGTINVAP</sequence>
<dbReference type="InterPro" id="IPR002416">
    <property type="entry name" value="T2SS_protein-GspH"/>
</dbReference>
<dbReference type="NCBIfam" id="TIGR02532">
    <property type="entry name" value="IV_pilin_GFxxxE"/>
    <property type="match status" value="1"/>
</dbReference>
<feature type="domain" description="General secretion pathway GspH" evidence="12">
    <location>
        <begin position="58"/>
        <end position="159"/>
    </location>
</feature>
<name>A0ABS7PP63_9SPHN</name>
<dbReference type="InterPro" id="IPR045584">
    <property type="entry name" value="Pilin-like"/>
</dbReference>
<dbReference type="Proteomes" id="UP000706039">
    <property type="component" value="Unassembled WGS sequence"/>
</dbReference>
<evidence type="ECO:0000256" key="1">
    <source>
        <dbReference type="ARBA" id="ARBA00004377"/>
    </source>
</evidence>
<dbReference type="Pfam" id="PF07963">
    <property type="entry name" value="N_methyl"/>
    <property type="match status" value="1"/>
</dbReference>
<evidence type="ECO:0000256" key="11">
    <source>
        <dbReference type="SAM" id="Phobius"/>
    </source>
</evidence>
<evidence type="ECO:0000256" key="8">
    <source>
        <dbReference type="ARBA" id="ARBA00023136"/>
    </source>
</evidence>
<reference evidence="13 14" key="1">
    <citation type="submission" date="2021-08" db="EMBL/GenBank/DDBJ databases">
        <authorList>
            <person name="Tuo L."/>
        </authorList>
    </citation>
    <scope>NUCLEOTIDE SEQUENCE [LARGE SCALE GENOMIC DNA]</scope>
    <source>
        <strain evidence="13 14">JCM 31229</strain>
    </source>
</reference>
<evidence type="ECO:0000313" key="14">
    <source>
        <dbReference type="Proteomes" id="UP000706039"/>
    </source>
</evidence>
<proteinExistence type="inferred from homology"/>
<evidence type="ECO:0000256" key="7">
    <source>
        <dbReference type="ARBA" id="ARBA00022989"/>
    </source>
</evidence>
<evidence type="ECO:0000256" key="9">
    <source>
        <dbReference type="ARBA" id="ARBA00025772"/>
    </source>
</evidence>
<dbReference type="Pfam" id="PF12019">
    <property type="entry name" value="GspH"/>
    <property type="match status" value="1"/>
</dbReference>
<keyword evidence="3" id="KW-1003">Cell membrane</keyword>
<organism evidence="13 14">
    <name type="scientific">Sphingomonas colocasiae</name>
    <dbReference type="NCBI Taxonomy" id="1848973"/>
    <lineage>
        <taxon>Bacteria</taxon>
        <taxon>Pseudomonadati</taxon>
        <taxon>Pseudomonadota</taxon>
        <taxon>Alphaproteobacteria</taxon>
        <taxon>Sphingomonadales</taxon>
        <taxon>Sphingomonadaceae</taxon>
        <taxon>Sphingomonas</taxon>
    </lineage>
</organism>
<keyword evidence="8 11" id="KW-0472">Membrane</keyword>
<dbReference type="SUPFAM" id="SSF54523">
    <property type="entry name" value="Pili subunits"/>
    <property type="match status" value="1"/>
</dbReference>
<comment type="caution">
    <text evidence="13">The sequence shown here is derived from an EMBL/GenBank/DDBJ whole genome shotgun (WGS) entry which is preliminary data.</text>
</comment>
<evidence type="ECO:0000259" key="12">
    <source>
        <dbReference type="Pfam" id="PF12019"/>
    </source>
</evidence>
<evidence type="ECO:0000256" key="4">
    <source>
        <dbReference type="ARBA" id="ARBA00022481"/>
    </source>
</evidence>
<keyword evidence="4" id="KW-0488">Methylation</keyword>
<accession>A0ABS7PP63</accession>
<comment type="similarity">
    <text evidence="9">Belongs to the GSP H family.</text>
</comment>
<comment type="subcellular location">
    <subcellularLocation>
        <location evidence="1">Cell inner membrane</location>
        <topology evidence="1">Single-pass membrane protein</topology>
    </subcellularLocation>
</comment>